<keyword evidence="1" id="KW-0677">Repeat</keyword>
<evidence type="ECO:0000313" key="7">
    <source>
        <dbReference type="Proteomes" id="UP000230233"/>
    </source>
</evidence>
<gene>
    <name evidence="6" type="primary">Cni-Y55F3BL.4</name>
    <name evidence="6" type="synonym">Cnig_chr_IV.g15796</name>
    <name evidence="6" type="ORF">B9Z55_015796</name>
</gene>
<dbReference type="Gene3D" id="1.10.418.10">
    <property type="entry name" value="Calponin-like domain"/>
    <property type="match status" value="1"/>
</dbReference>
<evidence type="ECO:0000256" key="2">
    <source>
        <dbReference type="ARBA" id="ARBA00023203"/>
    </source>
</evidence>
<feature type="region of interest" description="Disordered" evidence="3">
    <location>
        <begin position="1"/>
        <end position="27"/>
    </location>
</feature>
<dbReference type="Pfam" id="PF07985">
    <property type="entry name" value="SRR1"/>
    <property type="match status" value="1"/>
</dbReference>
<dbReference type="AlphaFoldDB" id="A0A2G5UCN0"/>
<sequence>MEDDGFTLVTGKKAGKPKNHAFKKSANGTHTRVDGSFADIEKSITAATAAIQKSGLATWLQRQIERILEEKKAGNSKIQIPKIDKIVLIGNGHFDWSDQPGAHQLALFLEISRIFHVDSVIFQDPCISEPENRYLELKNVEIRRKFDTKIDIGDDPDRLSIFVLIHGEHEIFSEFLEYNWSKIAGNRNLIVIGNNYGGIDWQLSIFRKNHPKIDQFWEKSIITPFPEIYEPHNSAFSSTDPAISTGKVVLDLIDAIKPNVIDHSLVKSGSTNEEKMSNAKYAITCGRKIGAKIYALPEDIVEISKWVFPGGRTEERFIFLFNDLVILASERIMIGVPEYKLRPTVLLLDFFLKISQM</sequence>
<dbReference type="GO" id="GO:0032432">
    <property type="term" value="C:actin filament bundle"/>
    <property type="evidence" value="ECO:0007669"/>
    <property type="project" value="TreeGrafter"/>
</dbReference>
<dbReference type="InterPro" id="IPR001715">
    <property type="entry name" value="CH_dom"/>
</dbReference>
<reference evidence="7" key="1">
    <citation type="submission" date="2017-10" db="EMBL/GenBank/DDBJ databases">
        <title>Rapid genome shrinkage in a self-fertile nematode reveals novel sperm competition proteins.</title>
        <authorList>
            <person name="Yin D."/>
            <person name="Schwarz E.M."/>
            <person name="Thomas C.G."/>
            <person name="Felde R.L."/>
            <person name="Korf I.F."/>
            <person name="Cutter A.D."/>
            <person name="Schartner C.M."/>
            <person name="Ralston E.J."/>
            <person name="Meyer B.J."/>
            <person name="Haag E.S."/>
        </authorList>
    </citation>
    <scope>NUCLEOTIDE SEQUENCE [LARGE SCALE GENOMIC DNA]</scope>
    <source>
        <strain evidence="7">JU1422</strain>
    </source>
</reference>
<dbReference type="GO" id="GO:0051639">
    <property type="term" value="P:actin filament network formation"/>
    <property type="evidence" value="ECO:0007669"/>
    <property type="project" value="TreeGrafter"/>
</dbReference>
<dbReference type="Pfam" id="PF00307">
    <property type="entry name" value="CH"/>
    <property type="match status" value="1"/>
</dbReference>
<evidence type="ECO:0000256" key="1">
    <source>
        <dbReference type="ARBA" id="ARBA00022737"/>
    </source>
</evidence>
<keyword evidence="2" id="KW-0009">Actin-binding</keyword>
<dbReference type="GO" id="GO:0051015">
    <property type="term" value="F:actin filament binding"/>
    <property type="evidence" value="ECO:0007669"/>
    <property type="project" value="InterPro"/>
</dbReference>
<dbReference type="InterPro" id="IPR039959">
    <property type="entry name" value="Fimbrin/Plastin"/>
</dbReference>
<dbReference type="SUPFAM" id="SSF47576">
    <property type="entry name" value="Calponin-homology domain, CH-domain"/>
    <property type="match status" value="1"/>
</dbReference>
<feature type="domain" description="SRR1-like" evidence="5">
    <location>
        <begin position="71"/>
        <end position="239"/>
    </location>
</feature>
<evidence type="ECO:0000313" key="6">
    <source>
        <dbReference type="EMBL" id="PIC37006.1"/>
    </source>
</evidence>
<keyword evidence="7" id="KW-1185">Reference proteome</keyword>
<dbReference type="GO" id="GO:0005737">
    <property type="term" value="C:cytoplasm"/>
    <property type="evidence" value="ECO:0007669"/>
    <property type="project" value="TreeGrafter"/>
</dbReference>
<proteinExistence type="predicted"/>
<dbReference type="PANTHER" id="PTHR19961">
    <property type="entry name" value="FIMBRIN/PLASTIN"/>
    <property type="match status" value="1"/>
</dbReference>
<protein>
    <recommendedName>
        <fullName evidence="8">SRR1-like domain-containing protein</fullName>
    </recommendedName>
</protein>
<name>A0A2G5UCN0_9PELO</name>
<dbReference type="OrthoDB" id="551431at2759"/>
<evidence type="ECO:0000259" key="4">
    <source>
        <dbReference type="Pfam" id="PF00307"/>
    </source>
</evidence>
<evidence type="ECO:0000259" key="5">
    <source>
        <dbReference type="Pfam" id="PF07985"/>
    </source>
</evidence>
<dbReference type="InterPro" id="IPR012942">
    <property type="entry name" value="SRR1-like"/>
</dbReference>
<organism evidence="6 7">
    <name type="scientific">Caenorhabditis nigoni</name>
    <dbReference type="NCBI Taxonomy" id="1611254"/>
    <lineage>
        <taxon>Eukaryota</taxon>
        <taxon>Metazoa</taxon>
        <taxon>Ecdysozoa</taxon>
        <taxon>Nematoda</taxon>
        <taxon>Chromadorea</taxon>
        <taxon>Rhabditida</taxon>
        <taxon>Rhabditina</taxon>
        <taxon>Rhabditomorpha</taxon>
        <taxon>Rhabditoidea</taxon>
        <taxon>Rhabditidae</taxon>
        <taxon>Peloderinae</taxon>
        <taxon>Caenorhabditis</taxon>
    </lineage>
</organism>
<feature type="domain" description="Calponin-homology (CH)" evidence="4">
    <location>
        <begin position="242"/>
        <end position="302"/>
    </location>
</feature>
<dbReference type="PANTHER" id="PTHR19961:SF18">
    <property type="entry name" value="FI19014P1"/>
    <property type="match status" value="1"/>
</dbReference>
<comment type="caution">
    <text evidence="6">The sequence shown here is derived from an EMBL/GenBank/DDBJ whole genome shotgun (WGS) entry which is preliminary data.</text>
</comment>
<accession>A0A2G5UCN0</accession>
<dbReference type="GO" id="GO:0051017">
    <property type="term" value="P:actin filament bundle assembly"/>
    <property type="evidence" value="ECO:0007669"/>
    <property type="project" value="InterPro"/>
</dbReference>
<evidence type="ECO:0008006" key="8">
    <source>
        <dbReference type="Google" id="ProtNLM"/>
    </source>
</evidence>
<evidence type="ECO:0000256" key="3">
    <source>
        <dbReference type="SAM" id="MobiDB-lite"/>
    </source>
</evidence>
<dbReference type="GO" id="GO:0005884">
    <property type="term" value="C:actin filament"/>
    <property type="evidence" value="ECO:0007669"/>
    <property type="project" value="TreeGrafter"/>
</dbReference>
<dbReference type="Proteomes" id="UP000230233">
    <property type="component" value="Chromosome IV"/>
</dbReference>
<dbReference type="STRING" id="1611254.A0A2G5UCN0"/>
<dbReference type="InterPro" id="IPR036872">
    <property type="entry name" value="CH_dom_sf"/>
</dbReference>
<feature type="compositionally biased region" description="Basic residues" evidence="3">
    <location>
        <begin position="13"/>
        <end position="23"/>
    </location>
</feature>
<dbReference type="EMBL" id="PDUG01000004">
    <property type="protein sequence ID" value="PIC37006.1"/>
    <property type="molecule type" value="Genomic_DNA"/>
</dbReference>